<dbReference type="FunFam" id="3.40.50.450:FF:000012">
    <property type="entry name" value="LOG family protein YvdD"/>
    <property type="match status" value="1"/>
</dbReference>
<keyword evidence="3" id="KW-0378">Hydrolase</keyword>
<comment type="similarity">
    <text evidence="2 3">Belongs to the LOG family.</text>
</comment>
<evidence type="ECO:0000313" key="4">
    <source>
        <dbReference type="EMBL" id="AAY49801.1"/>
    </source>
</evidence>
<dbReference type="KEGG" id="xcb:XC_2752"/>
<dbReference type="GO" id="GO:0005829">
    <property type="term" value="C:cytosol"/>
    <property type="evidence" value="ECO:0007669"/>
    <property type="project" value="TreeGrafter"/>
</dbReference>
<reference evidence="4 5" key="1">
    <citation type="journal article" date="2005" name="Genome Res.">
        <title>Comparative and functional genomic analyses of the pathogenicity of phytopathogen Xanthomonas campestris pv. campestris.</title>
        <authorList>
            <person name="Qian W."/>
            <person name="Jia Y."/>
            <person name="Ren S.X."/>
            <person name="He Y.Q."/>
            <person name="Feng J.X."/>
            <person name="Lu L.F."/>
            <person name="Sun Q."/>
            <person name="Ying G."/>
            <person name="Tang D.J."/>
            <person name="Tang H."/>
            <person name="Wu W."/>
            <person name="Hao P."/>
            <person name="Wang L."/>
            <person name="Jiang B.L."/>
            <person name="Zeng S."/>
            <person name="Gu W.Y."/>
            <person name="Lu G."/>
            <person name="Rong L."/>
            <person name="Tian Y."/>
            <person name="Yao Z."/>
            <person name="Fu G."/>
            <person name="Chen B."/>
            <person name="Fang R."/>
            <person name="Qiang B."/>
            <person name="Chen Z."/>
            <person name="Zhao G.P."/>
            <person name="Tang J.L."/>
            <person name="He C."/>
        </authorList>
    </citation>
    <scope>NUCLEOTIDE SEQUENCE [LARGE SCALE GENOMIC DNA]</scope>
    <source>
        <strain evidence="4 5">8004</strain>
    </source>
</reference>
<comment type="catalytic activity">
    <reaction evidence="1">
        <text>AMP + H2O = D-ribose 5-phosphate + adenine</text>
        <dbReference type="Rhea" id="RHEA:20129"/>
        <dbReference type="ChEBI" id="CHEBI:15377"/>
        <dbReference type="ChEBI" id="CHEBI:16708"/>
        <dbReference type="ChEBI" id="CHEBI:78346"/>
        <dbReference type="ChEBI" id="CHEBI:456215"/>
        <dbReference type="EC" id="3.2.2.4"/>
    </reaction>
</comment>
<dbReference type="InterPro" id="IPR005269">
    <property type="entry name" value="LOG"/>
</dbReference>
<protein>
    <recommendedName>
        <fullName evidence="3">Cytokinin riboside 5'-monophosphate phosphoribohydrolase</fullName>
        <ecNumber evidence="3">3.2.2.n1</ecNumber>
    </recommendedName>
</protein>
<dbReference type="PANTHER" id="PTHR31223">
    <property type="entry name" value="LOG FAMILY PROTEIN YJL055W"/>
    <property type="match status" value="1"/>
</dbReference>
<evidence type="ECO:0000256" key="2">
    <source>
        <dbReference type="ARBA" id="ARBA00006763"/>
    </source>
</evidence>
<dbReference type="EC" id="3.2.2.n1" evidence="3"/>
<dbReference type="PANTHER" id="PTHR31223:SF70">
    <property type="entry name" value="LOG FAMILY PROTEIN YJL055W"/>
    <property type="match status" value="1"/>
</dbReference>
<evidence type="ECO:0000313" key="5">
    <source>
        <dbReference type="Proteomes" id="UP000000420"/>
    </source>
</evidence>
<dbReference type="Gene3D" id="3.40.50.450">
    <property type="match status" value="1"/>
</dbReference>
<dbReference type="NCBIfam" id="TIGR00730">
    <property type="entry name" value="Rossman fold protein, TIGR00730 family"/>
    <property type="match status" value="1"/>
</dbReference>
<dbReference type="GO" id="GO:0009691">
    <property type="term" value="P:cytokinin biosynthetic process"/>
    <property type="evidence" value="ECO:0007669"/>
    <property type="project" value="UniProtKB-UniRule"/>
</dbReference>
<proteinExistence type="inferred from homology"/>
<sequence>MLTPDLGPASCVPAFVSAFTHSQFPTPDSHPMKSICVYCGSNAGNKPAYAERAIALGDRIAKQGLRLVYGGGNVGLMGTVANAVLAAGGEVTGVIPQQLADWEVAHRGLTTLEIVGSMHERKMRMFELSDAFVALPGGFGTMEEIFEMLTWRQLGIGNKPCAFLDIEGFYAPLIGMIDRMVEERFLHPDQRSDLWYGADIEQMLEWMQHYTPAQASKWIDEKRRSTLV</sequence>
<dbReference type="GO" id="GO:0008714">
    <property type="term" value="F:AMP nucleosidase activity"/>
    <property type="evidence" value="ECO:0007669"/>
    <property type="project" value="UniProtKB-EC"/>
</dbReference>
<dbReference type="EMBL" id="CP000050">
    <property type="protein sequence ID" value="AAY49801.1"/>
    <property type="molecule type" value="Genomic_DNA"/>
</dbReference>
<accession>A0A0H2X938</accession>
<dbReference type="InterPro" id="IPR031100">
    <property type="entry name" value="LOG_fam"/>
</dbReference>
<keyword evidence="3" id="KW-0203">Cytokinin biosynthesis</keyword>
<evidence type="ECO:0000256" key="3">
    <source>
        <dbReference type="RuleBase" id="RU363015"/>
    </source>
</evidence>
<gene>
    <name evidence="4" type="ordered locus">XC_2752</name>
</gene>
<dbReference type="Proteomes" id="UP000000420">
    <property type="component" value="Chromosome"/>
</dbReference>
<dbReference type="SMR" id="A0A0H2X938"/>
<dbReference type="HOGENOM" id="CLU_058336_4_2_6"/>
<name>A0A0H2X938_XANC8</name>
<dbReference type="SUPFAM" id="SSF102405">
    <property type="entry name" value="MCP/YpsA-like"/>
    <property type="match status" value="1"/>
</dbReference>
<evidence type="ECO:0000256" key="1">
    <source>
        <dbReference type="ARBA" id="ARBA00000274"/>
    </source>
</evidence>
<dbReference type="AlphaFoldDB" id="A0A0H2X938"/>
<organism evidence="4 5">
    <name type="scientific">Xanthomonas campestris pv. campestris (strain 8004)</name>
    <dbReference type="NCBI Taxonomy" id="314565"/>
    <lineage>
        <taxon>Bacteria</taxon>
        <taxon>Pseudomonadati</taxon>
        <taxon>Pseudomonadota</taxon>
        <taxon>Gammaproteobacteria</taxon>
        <taxon>Lysobacterales</taxon>
        <taxon>Lysobacteraceae</taxon>
        <taxon>Xanthomonas</taxon>
    </lineage>
</organism>
<dbReference type="Pfam" id="PF03641">
    <property type="entry name" value="Lysine_decarbox"/>
    <property type="match status" value="1"/>
</dbReference>